<dbReference type="GO" id="GO:0007059">
    <property type="term" value="P:chromosome segregation"/>
    <property type="evidence" value="ECO:0007669"/>
    <property type="project" value="TreeGrafter"/>
</dbReference>
<dbReference type="EMBL" id="CP025189">
    <property type="protein sequence ID" value="AWV23378.1"/>
    <property type="molecule type" value="Genomic_DNA"/>
</dbReference>
<dbReference type="PANTHER" id="PTHR33375:SF1">
    <property type="entry name" value="CHROMOSOME-PARTITIONING PROTEIN PARB-RELATED"/>
    <property type="match status" value="1"/>
</dbReference>
<dbReference type="InterPro" id="IPR003115">
    <property type="entry name" value="ParB_N"/>
</dbReference>
<dbReference type="Pfam" id="PF02195">
    <property type="entry name" value="ParB_N"/>
    <property type="match status" value="1"/>
</dbReference>
<sequence length="296" mass="33061">MPVPAAAKVQSIPVALIDVINPRVRNRKVFREMLDSIAAVGLKRPITVAVRQGPQGLRYDLICGQGRLEAFRELGQVEIPAVVVDAETEDCLVMSLVENVARRQHQAIDLLHDIDGMRRRGHSDPEIARKTGLSLEYVRGVLRLLTGGETRLLRAVEAGQMPVSVAVEIAEAEDANVQRVLHEAYEKKLLRGHNLMSAKRLIEVRRSQGPRVKANERRRLRPLSVDSLLRTYRQDVDKKRMIVRDATNTRAMLLFVVEALRALRADEGFVNLLRAEGLYTMPAKLAERVGPAPGEA</sequence>
<dbReference type="InterPro" id="IPR011111">
    <property type="entry name" value="Plasmid_RepB"/>
</dbReference>
<organism evidence="2">
    <name type="scientific">Roseomonas mucosa</name>
    <dbReference type="NCBI Taxonomy" id="207340"/>
    <lineage>
        <taxon>Bacteria</taxon>
        <taxon>Pseudomonadati</taxon>
        <taxon>Pseudomonadota</taxon>
        <taxon>Alphaproteobacteria</taxon>
        <taxon>Acetobacterales</taxon>
        <taxon>Roseomonadaceae</taxon>
        <taxon>Roseomonas</taxon>
    </lineage>
</organism>
<evidence type="ECO:0000313" key="2">
    <source>
        <dbReference type="EMBL" id="AWV23378.1"/>
    </source>
</evidence>
<dbReference type="PANTHER" id="PTHR33375">
    <property type="entry name" value="CHROMOSOME-PARTITIONING PROTEIN PARB-RELATED"/>
    <property type="match status" value="1"/>
</dbReference>
<feature type="domain" description="ParB-like N-terminal" evidence="1">
    <location>
        <begin position="10"/>
        <end position="100"/>
    </location>
</feature>
<dbReference type="SMART" id="SM00470">
    <property type="entry name" value="ParB"/>
    <property type="match status" value="1"/>
</dbReference>
<proteinExistence type="predicted"/>
<name>A0A4Y1MZN1_9PROT</name>
<dbReference type="Gene3D" id="3.90.1530.30">
    <property type="match status" value="1"/>
</dbReference>
<dbReference type="Gene3D" id="1.10.10.2830">
    <property type="match status" value="1"/>
</dbReference>
<dbReference type="InterPro" id="IPR050336">
    <property type="entry name" value="Chromosome_partition/occlusion"/>
</dbReference>
<dbReference type="AlphaFoldDB" id="A0A4Y1MZN1"/>
<dbReference type="GO" id="GO:0005694">
    <property type="term" value="C:chromosome"/>
    <property type="evidence" value="ECO:0007669"/>
    <property type="project" value="TreeGrafter"/>
</dbReference>
<gene>
    <name evidence="2" type="ORF">RADP37_04356</name>
</gene>
<accession>A0A4Y1MZN1</accession>
<reference evidence="2" key="1">
    <citation type="submission" date="2017-12" db="EMBL/GenBank/DDBJ databases">
        <authorList>
            <person name="Martens C."/>
            <person name="Dahlstrom E."/>
            <person name="Barbian K."/>
            <person name="Sykora L."/>
            <person name="Ricklefs S."/>
            <person name="Bruno D."/>
            <person name="Anzick I."/>
            <person name="Myles I."/>
            <person name="Datta S.K."/>
        </authorList>
    </citation>
    <scope>NUCLEOTIDE SEQUENCE</scope>
    <source>
        <strain evidence="2">AD2</strain>
    </source>
</reference>
<dbReference type="Pfam" id="PF07506">
    <property type="entry name" value="RepB"/>
    <property type="match status" value="1"/>
</dbReference>
<protein>
    <submittedName>
        <fullName evidence="2">Chromosome partitioning protein parB</fullName>
    </submittedName>
</protein>
<dbReference type="SUPFAM" id="SSF110849">
    <property type="entry name" value="ParB/Sulfiredoxin"/>
    <property type="match status" value="1"/>
</dbReference>
<dbReference type="CDD" id="cd16411">
    <property type="entry name" value="ParB_N_like"/>
    <property type="match status" value="1"/>
</dbReference>
<dbReference type="RefSeq" id="WP_397540509.1">
    <property type="nucleotide sequence ID" value="NZ_CP025189.1"/>
</dbReference>
<dbReference type="InterPro" id="IPR036086">
    <property type="entry name" value="ParB/Sulfiredoxin_sf"/>
</dbReference>
<dbReference type="SUPFAM" id="SSF109709">
    <property type="entry name" value="KorB DNA-binding domain-like"/>
    <property type="match status" value="1"/>
</dbReference>
<evidence type="ECO:0000259" key="1">
    <source>
        <dbReference type="SMART" id="SM00470"/>
    </source>
</evidence>